<comment type="caution">
    <text evidence="14">The sequence shown here is derived from an EMBL/GenBank/DDBJ whole genome shotgun (WGS) entry which is preliminary data.</text>
</comment>
<gene>
    <name evidence="14" type="ORF">RM572_23740</name>
</gene>
<proteinExistence type="inferred from homology"/>
<keyword evidence="9" id="KW-0460">Magnesium</keyword>
<evidence type="ECO:0000256" key="6">
    <source>
        <dbReference type="ARBA" id="ARBA00022741"/>
    </source>
</evidence>
<keyword evidence="12" id="KW-1208">Phospholipid metabolism</keyword>
<comment type="cofactor">
    <cofactor evidence="1">
        <name>Mg(2+)</name>
        <dbReference type="ChEBI" id="CHEBI:18420"/>
    </cofactor>
</comment>
<name>A0ABU2NXQ5_9ACTN</name>
<dbReference type="NCBIfam" id="TIGR00147">
    <property type="entry name" value="YegS/Rv2252/BmrU family lipid kinase"/>
    <property type="match status" value="1"/>
</dbReference>
<keyword evidence="11" id="KW-0594">Phospholipid biosynthesis</keyword>
<keyword evidence="5" id="KW-0479">Metal-binding</keyword>
<evidence type="ECO:0000256" key="12">
    <source>
        <dbReference type="ARBA" id="ARBA00023264"/>
    </source>
</evidence>
<evidence type="ECO:0000256" key="5">
    <source>
        <dbReference type="ARBA" id="ARBA00022723"/>
    </source>
</evidence>
<dbReference type="PANTHER" id="PTHR12358:SF106">
    <property type="entry name" value="LIPID KINASE YEGS"/>
    <property type="match status" value="1"/>
</dbReference>
<dbReference type="EC" id="2.7.1.107" evidence="14"/>
<evidence type="ECO:0000256" key="8">
    <source>
        <dbReference type="ARBA" id="ARBA00022840"/>
    </source>
</evidence>
<evidence type="ECO:0000256" key="7">
    <source>
        <dbReference type="ARBA" id="ARBA00022777"/>
    </source>
</evidence>
<organism evidence="14 15">
    <name type="scientific">Streptomyces hazeniae</name>
    <dbReference type="NCBI Taxonomy" id="3075538"/>
    <lineage>
        <taxon>Bacteria</taxon>
        <taxon>Bacillati</taxon>
        <taxon>Actinomycetota</taxon>
        <taxon>Actinomycetes</taxon>
        <taxon>Kitasatosporales</taxon>
        <taxon>Streptomycetaceae</taxon>
        <taxon>Streptomyces</taxon>
    </lineage>
</organism>
<feature type="domain" description="DAGKc" evidence="13">
    <location>
        <begin position="5"/>
        <end position="149"/>
    </location>
</feature>
<comment type="similarity">
    <text evidence="2">Belongs to the diacylglycerol/lipid kinase family.</text>
</comment>
<evidence type="ECO:0000256" key="11">
    <source>
        <dbReference type="ARBA" id="ARBA00023209"/>
    </source>
</evidence>
<dbReference type="InterPro" id="IPR005218">
    <property type="entry name" value="Diacylglycerol/lipid_kinase"/>
</dbReference>
<keyword evidence="10" id="KW-0443">Lipid metabolism</keyword>
<dbReference type="Proteomes" id="UP001183414">
    <property type="component" value="Unassembled WGS sequence"/>
</dbReference>
<sequence>MSATGARRRVAMLVNPAAGGSRGTDLAATAARRLLARGAEVELIAAQDVGAARDQARRCVADGVDVLAVVGGDGMVHLALQALAPAGGAVGPGTPATAGAPALAVVPAGTGNDFARVLGIPRRDAEAAADLVLDGEERTLDLGRVTGDGTPPRWFGTVLTSGFDALVTDRANRMRRPRGRMRYNLAMVAELGLLRPLPFVLDVDGARHELEATLIAVGNTTTYGGGMRICPHAAPDDGRLAVTVVPAVGRAELLRVFPRVYRGTHVSHPGVRTFTGRRVRVETADMRAYADGEPLGALPLEAEAVSAAVGVLVPPHRRRAARA</sequence>
<evidence type="ECO:0000313" key="14">
    <source>
        <dbReference type="EMBL" id="MDT0381777.1"/>
    </source>
</evidence>
<protein>
    <submittedName>
        <fullName evidence="14">Diacylglycerol kinase</fullName>
        <ecNumber evidence="14">2.7.1.107</ecNumber>
    </submittedName>
</protein>
<dbReference type="InterPro" id="IPR045540">
    <property type="entry name" value="YegS/DAGK_C"/>
</dbReference>
<evidence type="ECO:0000256" key="10">
    <source>
        <dbReference type="ARBA" id="ARBA00023098"/>
    </source>
</evidence>
<dbReference type="EMBL" id="JAVREQ010000026">
    <property type="protein sequence ID" value="MDT0381777.1"/>
    <property type="molecule type" value="Genomic_DNA"/>
</dbReference>
<dbReference type="InterPro" id="IPR050187">
    <property type="entry name" value="Lipid_Phosphate_FormReg"/>
</dbReference>
<keyword evidence="8" id="KW-0067">ATP-binding</keyword>
<evidence type="ECO:0000256" key="3">
    <source>
        <dbReference type="ARBA" id="ARBA00022516"/>
    </source>
</evidence>
<dbReference type="Gene3D" id="2.60.200.40">
    <property type="match status" value="1"/>
</dbReference>
<dbReference type="InterPro" id="IPR017438">
    <property type="entry name" value="ATP-NAD_kinase_N"/>
</dbReference>
<dbReference type="Gene3D" id="3.40.50.10330">
    <property type="entry name" value="Probable inorganic polyphosphate/atp-NAD kinase, domain 1"/>
    <property type="match status" value="1"/>
</dbReference>
<dbReference type="Pfam" id="PF19279">
    <property type="entry name" value="YegS_C"/>
    <property type="match status" value="1"/>
</dbReference>
<keyword evidence="15" id="KW-1185">Reference proteome</keyword>
<dbReference type="InterPro" id="IPR016064">
    <property type="entry name" value="NAD/diacylglycerol_kinase_sf"/>
</dbReference>
<keyword evidence="4 14" id="KW-0808">Transferase</keyword>
<keyword evidence="7 14" id="KW-0418">Kinase</keyword>
<dbReference type="InterPro" id="IPR001206">
    <property type="entry name" value="Diacylglycerol_kinase_cat_dom"/>
</dbReference>
<evidence type="ECO:0000259" key="13">
    <source>
        <dbReference type="PROSITE" id="PS50146"/>
    </source>
</evidence>
<evidence type="ECO:0000256" key="4">
    <source>
        <dbReference type="ARBA" id="ARBA00022679"/>
    </source>
</evidence>
<dbReference type="SMART" id="SM00046">
    <property type="entry name" value="DAGKc"/>
    <property type="match status" value="1"/>
</dbReference>
<evidence type="ECO:0000256" key="9">
    <source>
        <dbReference type="ARBA" id="ARBA00022842"/>
    </source>
</evidence>
<dbReference type="NCBIfam" id="NF008882">
    <property type="entry name" value="PRK11914.1"/>
    <property type="match status" value="1"/>
</dbReference>
<dbReference type="Pfam" id="PF00781">
    <property type="entry name" value="DAGK_cat"/>
    <property type="match status" value="1"/>
</dbReference>
<evidence type="ECO:0000256" key="2">
    <source>
        <dbReference type="ARBA" id="ARBA00005983"/>
    </source>
</evidence>
<dbReference type="RefSeq" id="WP_311675447.1">
    <property type="nucleotide sequence ID" value="NZ_JAVREQ010000026.1"/>
</dbReference>
<evidence type="ECO:0000256" key="1">
    <source>
        <dbReference type="ARBA" id="ARBA00001946"/>
    </source>
</evidence>
<dbReference type="GO" id="GO:0004143">
    <property type="term" value="F:ATP-dependent diacylglycerol kinase activity"/>
    <property type="evidence" value="ECO:0007669"/>
    <property type="project" value="UniProtKB-EC"/>
</dbReference>
<accession>A0ABU2NXQ5</accession>
<keyword evidence="6" id="KW-0547">Nucleotide-binding</keyword>
<dbReference type="PANTHER" id="PTHR12358">
    <property type="entry name" value="SPHINGOSINE KINASE"/>
    <property type="match status" value="1"/>
</dbReference>
<evidence type="ECO:0000313" key="15">
    <source>
        <dbReference type="Proteomes" id="UP001183414"/>
    </source>
</evidence>
<keyword evidence="3" id="KW-0444">Lipid biosynthesis</keyword>
<reference evidence="15" key="1">
    <citation type="submission" date="2023-07" db="EMBL/GenBank/DDBJ databases">
        <title>30 novel species of actinomycetes from the DSMZ collection.</title>
        <authorList>
            <person name="Nouioui I."/>
        </authorList>
    </citation>
    <scope>NUCLEOTIDE SEQUENCE [LARGE SCALE GENOMIC DNA]</scope>
    <source>
        <strain evidence="15">DSM 42041</strain>
    </source>
</reference>
<dbReference type="PROSITE" id="PS50146">
    <property type="entry name" value="DAGK"/>
    <property type="match status" value="1"/>
</dbReference>
<dbReference type="SUPFAM" id="SSF111331">
    <property type="entry name" value="NAD kinase/diacylglycerol kinase-like"/>
    <property type="match status" value="1"/>
</dbReference>